<dbReference type="Gene3D" id="3.20.20.370">
    <property type="entry name" value="Glycoside hydrolase/deacetylase"/>
    <property type="match status" value="1"/>
</dbReference>
<dbReference type="SUPFAM" id="SSF88713">
    <property type="entry name" value="Glycoside hydrolase/deacetylase"/>
    <property type="match status" value="1"/>
</dbReference>
<keyword evidence="1" id="KW-1133">Transmembrane helix</keyword>
<dbReference type="Proteomes" id="UP000260812">
    <property type="component" value="Unassembled WGS sequence"/>
</dbReference>
<dbReference type="GeneID" id="97985929"/>
<accession>A0A3E3IAP1</accession>
<dbReference type="InterPro" id="IPR018695">
    <property type="entry name" value="DUF2194"/>
</dbReference>
<keyword evidence="3" id="KW-1185">Reference proteome</keyword>
<sequence>MKRKAEKESTRPKNRILRLQFGKMQWAMILFGLMIVVLLFERRNVKYEQSESSLPILNSESFSGPSVQQDPECLLLWDSTQEDSVNAKTEMSAVLSQMKIPFEEQDWEQNKGTASFGYENIILAVNQYEKLGTSLLELFDHIKAGGNMLVLCPPEPDTYLKLVSDKMGIRDVGATRYCVEGLRFKSGFMIGGKDRDIEVSDPFDSALSVTLEEGAAVHIVSADDKEMPLLWEYAYGNGKVVFYNLNFFEKVYRGFYCAAYSLLSDICIWPVINGSAFYIDDFPSPVPAGEGEFIQRDYHMDIKTFYTNVWWPDIEELWKKHGIRYTGLVIEDYSDENQAPFEGNDDLQRFRYFGNKLLDDGGEIGFHGYNHMPLVPEDFDYKNQFDTYRQWKSREDMRLSIEELNRFCTWLFPKEKFQVYVPPSNILSEEGRQILVEDFPQIRAIASIYFPGEFEYSQDFMVSEDGMIETPRIISGYIIGSYMETGAISELNFHYVNSHFQHPDDVLDTDRGVQEGWEKLKNRLTEYTDWLYESAPDIRNLTGSEMAGAVQRYYYLEPRITRQENEIHISLSNFSDEAWLFTRINEGLLESVEGGTAVETADGLYLLKAESSELVLKLTEQTGGD</sequence>
<keyword evidence="1" id="KW-0472">Membrane</keyword>
<evidence type="ECO:0000313" key="3">
    <source>
        <dbReference type="Proteomes" id="UP000260812"/>
    </source>
</evidence>
<reference evidence="2" key="1">
    <citation type="submission" date="2018-08" db="EMBL/GenBank/DDBJ databases">
        <title>A genome reference for cultivated species of the human gut microbiota.</title>
        <authorList>
            <person name="Zou Y."/>
            <person name="Xue W."/>
            <person name="Luo G."/>
        </authorList>
    </citation>
    <scope>NUCLEOTIDE SEQUENCE [LARGE SCALE GENOMIC DNA]</scope>
    <source>
        <strain evidence="2">TF05-5AC</strain>
    </source>
</reference>
<dbReference type="EMBL" id="QVLV01000002">
    <property type="protein sequence ID" value="RGE64106.1"/>
    <property type="molecule type" value="Genomic_DNA"/>
</dbReference>
<dbReference type="InterPro" id="IPR011330">
    <property type="entry name" value="Glyco_hydro/deAcase_b/a-brl"/>
</dbReference>
<proteinExistence type="predicted"/>
<organism evidence="2 3">
    <name type="scientific">Eisenbergiella massiliensis</name>
    <dbReference type="NCBI Taxonomy" id="1720294"/>
    <lineage>
        <taxon>Bacteria</taxon>
        <taxon>Bacillati</taxon>
        <taxon>Bacillota</taxon>
        <taxon>Clostridia</taxon>
        <taxon>Lachnospirales</taxon>
        <taxon>Lachnospiraceae</taxon>
        <taxon>Eisenbergiella</taxon>
    </lineage>
</organism>
<dbReference type="GO" id="GO:0005975">
    <property type="term" value="P:carbohydrate metabolic process"/>
    <property type="evidence" value="ECO:0007669"/>
    <property type="project" value="InterPro"/>
</dbReference>
<comment type="caution">
    <text evidence="2">The sequence shown here is derived from an EMBL/GenBank/DDBJ whole genome shotgun (WGS) entry which is preliminary data.</text>
</comment>
<dbReference type="RefSeq" id="WP_117543680.1">
    <property type="nucleotide sequence ID" value="NZ_QVLV01000002.1"/>
</dbReference>
<protein>
    <submittedName>
        <fullName evidence="2">DUF2194 domain-containing protein</fullName>
    </submittedName>
</protein>
<dbReference type="CDD" id="cd10924">
    <property type="entry name" value="CE4_COG4878"/>
    <property type="match status" value="1"/>
</dbReference>
<keyword evidence="1" id="KW-0812">Transmembrane</keyword>
<feature type="transmembrane region" description="Helical" evidence="1">
    <location>
        <begin position="21"/>
        <end position="40"/>
    </location>
</feature>
<dbReference type="Pfam" id="PF09960">
    <property type="entry name" value="DUF2194"/>
    <property type="match status" value="2"/>
</dbReference>
<gene>
    <name evidence="2" type="ORF">DXC51_03260</name>
</gene>
<name>A0A3E3IAP1_9FIRM</name>
<dbReference type="AlphaFoldDB" id="A0A3E3IAP1"/>
<evidence type="ECO:0000256" key="1">
    <source>
        <dbReference type="SAM" id="Phobius"/>
    </source>
</evidence>
<evidence type="ECO:0000313" key="2">
    <source>
        <dbReference type="EMBL" id="RGE64106.1"/>
    </source>
</evidence>